<dbReference type="EMBL" id="JAHXZJ010000374">
    <property type="protein sequence ID" value="KAH0560422.1"/>
    <property type="molecule type" value="Genomic_DNA"/>
</dbReference>
<keyword evidence="2" id="KW-0732">Signal</keyword>
<name>A0AAV7ITH1_COTGL</name>
<feature type="signal peptide" evidence="2">
    <location>
        <begin position="1"/>
        <end position="18"/>
    </location>
</feature>
<reference evidence="3 4" key="1">
    <citation type="journal article" date="2021" name="J. Hered.">
        <title>A chromosome-level genome assembly of the parasitoid wasp, Cotesia glomerata (Hymenoptera: Braconidae).</title>
        <authorList>
            <person name="Pinto B.J."/>
            <person name="Weis J.J."/>
            <person name="Gamble T."/>
            <person name="Ode P.J."/>
            <person name="Paul R."/>
            <person name="Zaspel J.M."/>
        </authorList>
    </citation>
    <scope>NUCLEOTIDE SEQUENCE [LARGE SCALE GENOMIC DNA]</scope>
    <source>
        <strain evidence="3">CgM1</strain>
    </source>
</reference>
<evidence type="ECO:0000256" key="1">
    <source>
        <dbReference type="SAM" id="MobiDB-lite"/>
    </source>
</evidence>
<proteinExistence type="predicted"/>
<feature type="chain" id="PRO_5043720229" evidence="2">
    <location>
        <begin position="19"/>
        <end position="135"/>
    </location>
</feature>
<organism evidence="3 4">
    <name type="scientific">Cotesia glomerata</name>
    <name type="common">Lepidopteran parasitic wasp</name>
    <name type="synonym">Apanteles glomeratus</name>
    <dbReference type="NCBI Taxonomy" id="32391"/>
    <lineage>
        <taxon>Eukaryota</taxon>
        <taxon>Metazoa</taxon>
        <taxon>Ecdysozoa</taxon>
        <taxon>Arthropoda</taxon>
        <taxon>Hexapoda</taxon>
        <taxon>Insecta</taxon>
        <taxon>Pterygota</taxon>
        <taxon>Neoptera</taxon>
        <taxon>Endopterygota</taxon>
        <taxon>Hymenoptera</taxon>
        <taxon>Apocrita</taxon>
        <taxon>Ichneumonoidea</taxon>
        <taxon>Braconidae</taxon>
        <taxon>Microgastrinae</taxon>
        <taxon>Cotesia</taxon>
    </lineage>
</organism>
<feature type="region of interest" description="Disordered" evidence="1">
    <location>
        <begin position="110"/>
        <end position="135"/>
    </location>
</feature>
<evidence type="ECO:0000256" key="2">
    <source>
        <dbReference type="SAM" id="SignalP"/>
    </source>
</evidence>
<evidence type="ECO:0000313" key="3">
    <source>
        <dbReference type="EMBL" id="KAH0560422.1"/>
    </source>
</evidence>
<keyword evidence="4" id="KW-1185">Reference proteome</keyword>
<dbReference type="Proteomes" id="UP000826195">
    <property type="component" value="Unassembled WGS sequence"/>
</dbReference>
<dbReference type="AlphaFoldDB" id="A0AAV7ITH1"/>
<accession>A0AAV7ITH1</accession>
<evidence type="ECO:0000313" key="4">
    <source>
        <dbReference type="Proteomes" id="UP000826195"/>
    </source>
</evidence>
<protein>
    <submittedName>
        <fullName evidence="3">Uncharacterized protein</fullName>
    </submittedName>
</protein>
<sequence>MLKLKVFVVFLLAVIIEAGPAVYNQPVLLSSLDPQWHLIPVEHKASGVHIYDDEPNRYGEEQEAAEKESLYDQIYGWTLKPILDWTDWMLSPVMSMYEKTMNLMGFRKKSKKMDDDGDAAPRSRRKRGVVGVNNN</sequence>
<gene>
    <name evidence="3" type="ORF">KQX54_004434</name>
</gene>
<comment type="caution">
    <text evidence="3">The sequence shown here is derived from an EMBL/GenBank/DDBJ whole genome shotgun (WGS) entry which is preliminary data.</text>
</comment>